<dbReference type="PRINTS" id="PR00398">
    <property type="entry name" value="STRDHORMONER"/>
</dbReference>
<proteinExistence type="predicted"/>
<keyword evidence="2" id="KW-0863">Zinc-finger</keyword>
<keyword evidence="8" id="KW-0539">Nucleus</keyword>
<comment type="caution">
    <text evidence="12">The sequence shown here is derived from an EMBL/GenBank/DDBJ whole genome shotgun (WGS) entry which is preliminary data.</text>
</comment>
<gene>
    <name evidence="12" type="ORF">GSLYS_00003481001</name>
</gene>
<dbReference type="InterPro" id="IPR050234">
    <property type="entry name" value="Nuclear_hormone_rcpt_NR1"/>
</dbReference>
<dbReference type="SUPFAM" id="SSF48508">
    <property type="entry name" value="Nuclear receptor ligand-binding domain"/>
    <property type="match status" value="1"/>
</dbReference>
<feature type="compositionally biased region" description="Basic and acidic residues" evidence="9">
    <location>
        <begin position="424"/>
        <end position="454"/>
    </location>
</feature>
<feature type="compositionally biased region" description="Low complexity" evidence="9">
    <location>
        <begin position="630"/>
        <end position="641"/>
    </location>
</feature>
<feature type="domain" description="NR LBD" evidence="11">
    <location>
        <begin position="695"/>
        <end position="914"/>
    </location>
</feature>
<keyword evidence="3" id="KW-0862">Zinc</keyword>
<dbReference type="InterPro" id="IPR001628">
    <property type="entry name" value="Znf_hrmn_rcpt"/>
</dbReference>
<dbReference type="SUPFAM" id="SSF57716">
    <property type="entry name" value="Glucocorticoid receptor-like (DNA-binding domain)"/>
    <property type="match status" value="1"/>
</dbReference>
<feature type="compositionally biased region" description="Basic residues" evidence="9">
    <location>
        <begin position="403"/>
        <end position="423"/>
    </location>
</feature>
<protein>
    <submittedName>
        <fullName evidence="12">Uncharacterized protein</fullName>
    </submittedName>
</protein>
<accession>A0AAV2HBC8</accession>
<keyword evidence="6" id="KW-0804">Transcription</keyword>
<evidence type="ECO:0000256" key="7">
    <source>
        <dbReference type="ARBA" id="ARBA00023170"/>
    </source>
</evidence>
<evidence type="ECO:0000256" key="1">
    <source>
        <dbReference type="ARBA" id="ARBA00022723"/>
    </source>
</evidence>
<dbReference type="InterPro" id="IPR035500">
    <property type="entry name" value="NHR-like_dom_sf"/>
</dbReference>
<feature type="region of interest" description="Disordered" evidence="9">
    <location>
        <begin position="630"/>
        <end position="691"/>
    </location>
</feature>
<dbReference type="PROSITE" id="PS51030">
    <property type="entry name" value="NUCLEAR_REC_DBD_2"/>
    <property type="match status" value="1"/>
</dbReference>
<evidence type="ECO:0000256" key="9">
    <source>
        <dbReference type="SAM" id="MobiDB-lite"/>
    </source>
</evidence>
<dbReference type="GO" id="GO:0043565">
    <property type="term" value="F:sequence-specific DNA binding"/>
    <property type="evidence" value="ECO:0007669"/>
    <property type="project" value="InterPro"/>
</dbReference>
<evidence type="ECO:0000313" key="12">
    <source>
        <dbReference type="EMBL" id="CAL1529326.1"/>
    </source>
</evidence>
<dbReference type="InterPro" id="IPR001723">
    <property type="entry name" value="Nuclear_hrmn_rcpt"/>
</dbReference>
<keyword evidence="1" id="KW-0479">Metal-binding</keyword>
<feature type="region of interest" description="Disordered" evidence="9">
    <location>
        <begin position="166"/>
        <end position="191"/>
    </location>
</feature>
<dbReference type="Proteomes" id="UP001497497">
    <property type="component" value="Unassembled WGS sequence"/>
</dbReference>
<evidence type="ECO:0000256" key="8">
    <source>
        <dbReference type="ARBA" id="ARBA00023242"/>
    </source>
</evidence>
<feature type="compositionally biased region" description="Polar residues" evidence="9">
    <location>
        <begin position="169"/>
        <end position="191"/>
    </location>
</feature>
<evidence type="ECO:0000256" key="3">
    <source>
        <dbReference type="ARBA" id="ARBA00022833"/>
    </source>
</evidence>
<dbReference type="SMART" id="SM00430">
    <property type="entry name" value="HOLI"/>
    <property type="match status" value="1"/>
</dbReference>
<dbReference type="GO" id="GO:0003700">
    <property type="term" value="F:DNA-binding transcription factor activity"/>
    <property type="evidence" value="ECO:0007669"/>
    <property type="project" value="InterPro"/>
</dbReference>
<dbReference type="PROSITE" id="PS51843">
    <property type="entry name" value="NR_LBD"/>
    <property type="match status" value="1"/>
</dbReference>
<dbReference type="InterPro" id="IPR013088">
    <property type="entry name" value="Znf_NHR/GATA"/>
</dbReference>
<dbReference type="PROSITE" id="PS00031">
    <property type="entry name" value="NUCLEAR_REC_DBD_1"/>
    <property type="match status" value="1"/>
</dbReference>
<dbReference type="Gene3D" id="1.10.565.10">
    <property type="entry name" value="Retinoid X Receptor"/>
    <property type="match status" value="1"/>
</dbReference>
<evidence type="ECO:0000256" key="2">
    <source>
        <dbReference type="ARBA" id="ARBA00022771"/>
    </source>
</evidence>
<dbReference type="AlphaFoldDB" id="A0AAV2HBC8"/>
<dbReference type="InterPro" id="IPR000536">
    <property type="entry name" value="Nucl_hrmn_rcpt_lig-bd"/>
</dbReference>
<evidence type="ECO:0000256" key="5">
    <source>
        <dbReference type="ARBA" id="ARBA00023125"/>
    </source>
</evidence>
<dbReference type="CDD" id="cd06916">
    <property type="entry name" value="NR_DBD_like"/>
    <property type="match status" value="1"/>
</dbReference>
<keyword evidence="7" id="KW-0675">Receptor</keyword>
<feature type="region of interest" description="Disordered" evidence="9">
    <location>
        <begin position="372"/>
        <end position="463"/>
    </location>
</feature>
<keyword evidence="5" id="KW-0238">DNA-binding</keyword>
<organism evidence="12 13">
    <name type="scientific">Lymnaea stagnalis</name>
    <name type="common">Great pond snail</name>
    <name type="synonym">Helix stagnalis</name>
    <dbReference type="NCBI Taxonomy" id="6523"/>
    <lineage>
        <taxon>Eukaryota</taxon>
        <taxon>Metazoa</taxon>
        <taxon>Spiralia</taxon>
        <taxon>Lophotrochozoa</taxon>
        <taxon>Mollusca</taxon>
        <taxon>Gastropoda</taxon>
        <taxon>Heterobranchia</taxon>
        <taxon>Euthyneura</taxon>
        <taxon>Panpulmonata</taxon>
        <taxon>Hygrophila</taxon>
        <taxon>Lymnaeoidea</taxon>
        <taxon>Lymnaeidae</taxon>
        <taxon>Lymnaea</taxon>
    </lineage>
</organism>
<keyword evidence="13" id="KW-1185">Reference proteome</keyword>
<evidence type="ECO:0000313" key="13">
    <source>
        <dbReference type="Proteomes" id="UP001497497"/>
    </source>
</evidence>
<dbReference type="PANTHER" id="PTHR24082">
    <property type="entry name" value="NUCLEAR HORMONE RECEPTOR"/>
    <property type="match status" value="1"/>
</dbReference>
<evidence type="ECO:0000259" key="10">
    <source>
        <dbReference type="PROSITE" id="PS51030"/>
    </source>
</evidence>
<dbReference type="EMBL" id="CAXITT010000046">
    <property type="protein sequence ID" value="CAL1529326.1"/>
    <property type="molecule type" value="Genomic_DNA"/>
</dbReference>
<reference evidence="12 13" key="1">
    <citation type="submission" date="2024-04" db="EMBL/GenBank/DDBJ databases">
        <authorList>
            <consortium name="Genoscope - CEA"/>
            <person name="William W."/>
        </authorList>
    </citation>
    <scope>NUCLEOTIDE SEQUENCE [LARGE SCALE GENOMIC DNA]</scope>
</reference>
<sequence length="940" mass="105417">MSLMPQFLSDNGQVVNYGSSLNAWMPPFKQQPRSNRRVAHHTDTVLATSLDSPYVGESFLGKTDFPLENNNSAYEMDESDTSVRNDEESRIAMEVIKAFTATDKPTQYINVDNAAIQPSGNVENSPARRFQNERDLATATHSLAPKRAQFGEGFCGGTNGIHAHDNSNKSRCSPPNQQNFHFSENDTSPHTLNERYDVTSFPQNVSLKRKESMPLLVDSVGYLGTPSNYPTHCVIRQNQMADALLASPADVTAGKSPHFPAPDVTAVQRGGESSPLNQRRLTSESCTPTTDYATQFAHRHEPRFADFDRTRLSPLLQALAQGEDDSVDNSADPFPDIEPSIGVLHPSYDVVDVITAQWSEFRRDNGATCCAPFPAPRGHSEATTPGSAASPPPQDKISIGNVRSKRGLLNRSPRKTVKLKSPRTKVEGKPRSEKKDRKMNPPSRTEHDSVERGPRASPTSDQTGYQLPPCRICGDKASGIHFGVNSCEACNEFFRRTLKYAKVYRCARNKNCDVSGSRRNTCACCRHQRCVDAGMSRNRIKTGRYSNTKKTMDALEIQTMLKARQYRGEAGEKEGIIRSLQELFDEFRYLEVDFEDDVLARKQLSFYRAYQARKLLGGNVKCSCLDSADQSTTRSSSISHPSTPPDDRAGESGPKRTQSFGDDPKEAGRRRRTSSGLVEKRKRTGAEARSRLPVECPTPTEFCRRVIIKHGNAKEFIRVSMQQWEQWIIDCIRLVKQIPGFSSLALADQMMLLKTSICQWYILNDYKGYDSALQVTTKTSGCSYHYEEFVRLFGEGYVHQAFKIAERLKRLKLSRTVVMLMKVIAITYPDLDDLEDKPGVEALHWLYVRCLLHELSKPAGDVRGSPPPDGGSLKRKAFTDIIEVLVQIRDLVHEYNKDSFVSLSSREKILYSRNVLCRELCVSSPKTPQHTQWNHCILDS</sequence>
<keyword evidence="4" id="KW-0805">Transcription regulation</keyword>
<evidence type="ECO:0000259" key="11">
    <source>
        <dbReference type="PROSITE" id="PS51843"/>
    </source>
</evidence>
<name>A0AAV2HBC8_LYMST</name>
<feature type="domain" description="Nuclear receptor" evidence="10">
    <location>
        <begin position="467"/>
        <end position="542"/>
    </location>
</feature>
<evidence type="ECO:0000256" key="6">
    <source>
        <dbReference type="ARBA" id="ARBA00023163"/>
    </source>
</evidence>
<dbReference type="Pfam" id="PF00105">
    <property type="entry name" value="zf-C4"/>
    <property type="match status" value="1"/>
</dbReference>
<dbReference type="Gene3D" id="3.30.50.10">
    <property type="entry name" value="Erythroid Transcription Factor GATA-1, subunit A"/>
    <property type="match status" value="1"/>
</dbReference>
<dbReference type="PRINTS" id="PR00047">
    <property type="entry name" value="STROIDFINGER"/>
</dbReference>
<feature type="compositionally biased region" description="Basic and acidic residues" evidence="9">
    <location>
        <begin position="645"/>
        <end position="654"/>
    </location>
</feature>
<evidence type="ECO:0000256" key="4">
    <source>
        <dbReference type="ARBA" id="ARBA00023015"/>
    </source>
</evidence>
<dbReference type="GO" id="GO:0008270">
    <property type="term" value="F:zinc ion binding"/>
    <property type="evidence" value="ECO:0007669"/>
    <property type="project" value="UniProtKB-KW"/>
</dbReference>
<dbReference type="Pfam" id="PF00104">
    <property type="entry name" value="Hormone_recep"/>
    <property type="match status" value="1"/>
</dbReference>
<dbReference type="SMART" id="SM00399">
    <property type="entry name" value="ZnF_C4"/>
    <property type="match status" value="1"/>
</dbReference>